<dbReference type="GO" id="GO:0006265">
    <property type="term" value="P:DNA topological change"/>
    <property type="evidence" value="ECO:0007669"/>
    <property type="project" value="InterPro"/>
</dbReference>
<dbReference type="InterPro" id="IPR025589">
    <property type="entry name" value="Toprim_C_rpt"/>
</dbReference>
<dbReference type="PANTHER" id="PTHR11390:SF21">
    <property type="entry name" value="DNA TOPOISOMERASE 3-ALPHA"/>
    <property type="match status" value="1"/>
</dbReference>
<dbReference type="PRINTS" id="PR00417">
    <property type="entry name" value="PRTPISMRASEI"/>
</dbReference>
<accession>A0AA92WJS2</accession>
<comment type="catalytic activity">
    <reaction evidence="1">
        <text>ATP-independent breakage of single-stranded DNA, followed by passage and rejoining.</text>
        <dbReference type="EC" id="5.6.2.1"/>
    </reaction>
</comment>
<evidence type="ECO:0000256" key="4">
    <source>
        <dbReference type="ARBA" id="ARBA00023029"/>
    </source>
</evidence>
<keyword evidence="6" id="KW-0413">Isomerase</keyword>
<evidence type="ECO:0000256" key="8">
    <source>
        <dbReference type="ARBA" id="ARBA00031985"/>
    </source>
</evidence>
<evidence type="ECO:0000256" key="5">
    <source>
        <dbReference type="ARBA" id="ARBA00023125"/>
    </source>
</evidence>
<keyword evidence="4" id="KW-0799">Topoisomerase</keyword>
<dbReference type="Gene3D" id="1.10.290.10">
    <property type="entry name" value="Topoisomerase I, domain 4"/>
    <property type="match status" value="1"/>
</dbReference>
<dbReference type="AlphaFoldDB" id="A0AA92WJS2"/>
<comment type="similarity">
    <text evidence="2">Belongs to the type IA topoisomerase family.</text>
</comment>
<evidence type="ECO:0000256" key="6">
    <source>
        <dbReference type="ARBA" id="ARBA00023235"/>
    </source>
</evidence>
<dbReference type="CDD" id="cd00186">
    <property type="entry name" value="TOP1Ac"/>
    <property type="match status" value="1"/>
</dbReference>
<dbReference type="PROSITE" id="PS00396">
    <property type="entry name" value="TOPO_IA_1"/>
    <property type="match status" value="1"/>
</dbReference>
<dbReference type="InterPro" id="IPR013824">
    <property type="entry name" value="Topo_IA_cen_sub1"/>
</dbReference>
<evidence type="ECO:0000259" key="11">
    <source>
        <dbReference type="PROSITE" id="PS52039"/>
    </source>
</evidence>
<dbReference type="InterPro" id="IPR003601">
    <property type="entry name" value="Topo_IA_2"/>
</dbReference>
<dbReference type="GO" id="GO:0006281">
    <property type="term" value="P:DNA repair"/>
    <property type="evidence" value="ECO:0007669"/>
    <property type="project" value="TreeGrafter"/>
</dbReference>
<dbReference type="InterPro" id="IPR003602">
    <property type="entry name" value="Topo_IA_DNA-bd_dom"/>
</dbReference>
<dbReference type="CDD" id="cd03362">
    <property type="entry name" value="TOPRIM_TopoIA_TopoIII"/>
    <property type="match status" value="1"/>
</dbReference>
<dbReference type="PANTHER" id="PTHR11390">
    <property type="entry name" value="PROKARYOTIC DNA TOPOISOMERASE"/>
    <property type="match status" value="1"/>
</dbReference>
<dbReference type="GO" id="GO:0006310">
    <property type="term" value="P:DNA recombination"/>
    <property type="evidence" value="ECO:0007669"/>
    <property type="project" value="TreeGrafter"/>
</dbReference>
<dbReference type="GO" id="GO:0003917">
    <property type="term" value="F:DNA topoisomerase type I (single strand cut, ATP-independent) activity"/>
    <property type="evidence" value="ECO:0007669"/>
    <property type="project" value="UniProtKB-EC"/>
</dbReference>
<evidence type="ECO:0000313" key="13">
    <source>
        <dbReference type="Proteomes" id="UP000284562"/>
    </source>
</evidence>
<protein>
    <recommendedName>
        <fullName evidence="3">DNA topoisomerase</fullName>
        <ecNumber evidence="3">5.6.2.1</ecNumber>
    </recommendedName>
    <alternativeName>
        <fullName evidence="10">Omega-protein</fullName>
    </alternativeName>
    <alternativeName>
        <fullName evidence="9">Relaxing enzyme</fullName>
    </alternativeName>
    <alternativeName>
        <fullName evidence="7">Swivelase</fullName>
    </alternativeName>
    <alternativeName>
        <fullName evidence="8">Untwisting enzyme</fullName>
    </alternativeName>
</protein>
<dbReference type="InterPro" id="IPR000380">
    <property type="entry name" value="Topo_IA"/>
</dbReference>
<comment type="caution">
    <text evidence="12">The sequence shown here is derived from an EMBL/GenBank/DDBJ whole genome shotgun (WGS) entry which is preliminary data.</text>
</comment>
<dbReference type="EMBL" id="QRNN01000068">
    <property type="protein sequence ID" value="RHK46581.1"/>
    <property type="molecule type" value="Genomic_DNA"/>
</dbReference>
<evidence type="ECO:0000256" key="9">
    <source>
        <dbReference type="ARBA" id="ARBA00032235"/>
    </source>
</evidence>
<proteinExistence type="inferred from homology"/>
<keyword evidence="5" id="KW-0238">DNA-binding</keyword>
<evidence type="ECO:0000256" key="2">
    <source>
        <dbReference type="ARBA" id="ARBA00009446"/>
    </source>
</evidence>
<evidence type="ECO:0000256" key="10">
    <source>
        <dbReference type="ARBA" id="ARBA00032877"/>
    </source>
</evidence>
<dbReference type="InterPro" id="IPR006171">
    <property type="entry name" value="TOPRIM_dom"/>
</dbReference>
<dbReference type="SUPFAM" id="SSF56712">
    <property type="entry name" value="Prokaryotic type I DNA topoisomerase"/>
    <property type="match status" value="1"/>
</dbReference>
<dbReference type="InterPro" id="IPR023406">
    <property type="entry name" value="Topo_IA_AS"/>
</dbReference>
<evidence type="ECO:0000256" key="7">
    <source>
        <dbReference type="ARBA" id="ARBA00030003"/>
    </source>
</evidence>
<sequence>MKTIIAEKPSVAKEIAHIVGAGKREEGYMQGNGYYVTWAFGHLVQPAMPETYGMKGFHAENLPVIPDPFVLVPRQVKTENGYKPDAGVLAQIKIIGKLFDSSERIIVATDAGREGELIFRYLYEYLGCKKPFDRLWISSLTDSAIREGLANLRNGKEYDNLYHAAKARSEADWLVGINGTQALTIAAGRGTYSVGRVQTPTLGMVCERYWEHKRFESKPFWQVHFGVVDADSGNILKFTSANRWTDKATATDIYNKVKDTGSAIITKVTTKRKVEKAPLLYDLTTLQKEANSQHGFTAEHTLSIAQKLYEAKFITYPRTSSRYISDDVFATLPKLFKNLENHSEYGEKVKLLPCSEDYSKNSVNAAKVTDHHALLITENAAIGLFKDEKIVYDMILCRMIEAFSADCIKDITSVSAQVDHEIEFGISGSIIRQTGWRALSLKEKNSKKDKNADTTDNEVKEQVIPNWQEGQHITFSGCTITEGKTKPKPLHTESTLLAAMETAGKEIVDDTMRQAMKDSGIGTPATRAAIIETLLKREYMVRQQKKLVPTEKGLALHSVVKNMAIANVEMTGKWEAELAKIERGEASADGFTHSIEGYTREITAELLGCDRLFSHKDSGCQCPKCKHGTMQFFGKVVRCSNKECGMPVFKQVAGKLLTDADITDLLTKGKTRTLNGFISKQGKPFSAAIAFDEDFNTKFVFAERKTAEKQGNVKRYKK</sequence>
<evidence type="ECO:0000256" key="3">
    <source>
        <dbReference type="ARBA" id="ARBA00012891"/>
    </source>
</evidence>
<evidence type="ECO:0000313" key="12">
    <source>
        <dbReference type="EMBL" id="RHK46581.1"/>
    </source>
</evidence>
<dbReference type="InterPro" id="IPR023405">
    <property type="entry name" value="Topo_IA_core_domain"/>
</dbReference>
<dbReference type="EC" id="5.6.2.1" evidence="3"/>
<dbReference type="Pfam" id="PF13342">
    <property type="entry name" value="Toprim_Crpt"/>
    <property type="match status" value="1"/>
</dbReference>
<organism evidence="12 13">
    <name type="scientific">Segatella copri</name>
    <dbReference type="NCBI Taxonomy" id="165179"/>
    <lineage>
        <taxon>Bacteria</taxon>
        <taxon>Pseudomonadati</taxon>
        <taxon>Bacteroidota</taxon>
        <taxon>Bacteroidia</taxon>
        <taxon>Bacteroidales</taxon>
        <taxon>Prevotellaceae</taxon>
        <taxon>Segatella</taxon>
    </lineage>
</organism>
<dbReference type="Gene3D" id="3.40.50.140">
    <property type="match status" value="1"/>
</dbReference>
<dbReference type="InterPro" id="IPR013826">
    <property type="entry name" value="Topo_IA_cen_sub3"/>
</dbReference>
<dbReference type="InterPro" id="IPR034144">
    <property type="entry name" value="TOPRIM_TopoIII"/>
</dbReference>
<evidence type="ECO:0000256" key="1">
    <source>
        <dbReference type="ARBA" id="ARBA00000213"/>
    </source>
</evidence>
<dbReference type="PROSITE" id="PS52039">
    <property type="entry name" value="TOPO_IA_2"/>
    <property type="match status" value="1"/>
</dbReference>
<dbReference type="SMART" id="SM00437">
    <property type="entry name" value="TOP1Ac"/>
    <property type="match status" value="1"/>
</dbReference>
<gene>
    <name evidence="12" type="ORF">DW064_12990</name>
</gene>
<dbReference type="Proteomes" id="UP000284562">
    <property type="component" value="Unassembled WGS sequence"/>
</dbReference>
<dbReference type="Gene3D" id="1.10.460.10">
    <property type="entry name" value="Topoisomerase I, domain 2"/>
    <property type="match status" value="1"/>
</dbReference>
<reference evidence="12 13" key="1">
    <citation type="submission" date="2018-08" db="EMBL/GenBank/DDBJ databases">
        <title>A genome reference for cultivated species of the human gut microbiota.</title>
        <authorList>
            <person name="Zou Y."/>
            <person name="Xue W."/>
            <person name="Luo G."/>
        </authorList>
    </citation>
    <scope>NUCLEOTIDE SEQUENCE [LARGE SCALE GENOMIC DNA]</scope>
    <source>
        <strain evidence="12 13">AF43-2</strain>
    </source>
</reference>
<dbReference type="SMART" id="SM00436">
    <property type="entry name" value="TOP1Bc"/>
    <property type="match status" value="1"/>
</dbReference>
<dbReference type="InterPro" id="IPR013825">
    <property type="entry name" value="Topo_IA_cen_sub2"/>
</dbReference>
<feature type="domain" description="Topo IA-type catalytic" evidence="11">
    <location>
        <begin position="158"/>
        <end position="603"/>
    </location>
</feature>
<dbReference type="Gene3D" id="2.70.20.10">
    <property type="entry name" value="Topoisomerase I, domain 3"/>
    <property type="match status" value="1"/>
</dbReference>
<dbReference type="Pfam" id="PF01751">
    <property type="entry name" value="Toprim"/>
    <property type="match status" value="1"/>
</dbReference>
<dbReference type="GO" id="GO:0043597">
    <property type="term" value="C:cytoplasmic replication fork"/>
    <property type="evidence" value="ECO:0007669"/>
    <property type="project" value="TreeGrafter"/>
</dbReference>
<dbReference type="GO" id="GO:0003677">
    <property type="term" value="F:DNA binding"/>
    <property type="evidence" value="ECO:0007669"/>
    <property type="project" value="UniProtKB-KW"/>
</dbReference>
<dbReference type="InterPro" id="IPR013497">
    <property type="entry name" value="Topo_IA_cen"/>
</dbReference>
<name>A0AA92WJS2_9BACT</name>
<dbReference type="Pfam" id="PF01131">
    <property type="entry name" value="Topoisom_bac"/>
    <property type="match status" value="1"/>
</dbReference>
<dbReference type="SMART" id="SM00493">
    <property type="entry name" value="TOPRIM"/>
    <property type="match status" value="1"/>
</dbReference>